<dbReference type="GO" id="GO:0046872">
    <property type="term" value="F:metal ion binding"/>
    <property type="evidence" value="ECO:0007669"/>
    <property type="project" value="UniProtKB-KW"/>
</dbReference>
<evidence type="ECO:0000259" key="2">
    <source>
        <dbReference type="Pfam" id="PF13575"/>
    </source>
</evidence>
<reference evidence="3" key="2">
    <citation type="submission" date="2013-06" db="EMBL/GenBank/DDBJ databases">
        <title>Draft genome sequence of Clostridium hylemonae (DSM 15053).</title>
        <authorList>
            <person name="Sudarsanam P."/>
            <person name="Ley R."/>
            <person name="Guruge J."/>
            <person name="Turnbaugh P.J."/>
            <person name="Mahowald M."/>
            <person name="Liep D."/>
            <person name="Gordon J."/>
        </authorList>
    </citation>
    <scope>NUCLEOTIDE SEQUENCE</scope>
    <source>
        <strain evidence="3">DSM 15053</strain>
    </source>
</reference>
<evidence type="ECO:0000313" key="3">
    <source>
        <dbReference type="EMBL" id="EEG72598.1"/>
    </source>
</evidence>
<evidence type="ECO:0000313" key="4">
    <source>
        <dbReference type="Proteomes" id="UP000004893"/>
    </source>
</evidence>
<dbReference type="Pfam" id="PF13575">
    <property type="entry name" value="DUF4135"/>
    <property type="match status" value="1"/>
</dbReference>
<dbReference type="EMBL" id="ABYI02000040">
    <property type="protein sequence ID" value="EEG72598.1"/>
    <property type="molecule type" value="Genomic_DNA"/>
</dbReference>
<dbReference type="AlphaFoldDB" id="C0C561"/>
<evidence type="ECO:0000256" key="1">
    <source>
        <dbReference type="PIRSR" id="PIRSR607822-1"/>
    </source>
</evidence>
<keyword evidence="1" id="KW-0862">Zinc</keyword>
<dbReference type="SUPFAM" id="SSF158745">
    <property type="entry name" value="LanC-like"/>
    <property type="match status" value="1"/>
</dbReference>
<dbReference type="InterPro" id="IPR025410">
    <property type="entry name" value="Lant_dehyd"/>
</dbReference>
<dbReference type="eggNOG" id="COG4403">
    <property type="taxonomic scope" value="Bacteria"/>
</dbReference>
<dbReference type="HOGENOM" id="CLU_009398_1_1_9"/>
<feature type="binding site" evidence="1">
    <location>
        <position position="919"/>
    </location>
    <ligand>
        <name>Zn(2+)</name>
        <dbReference type="ChEBI" id="CHEBI:29105"/>
    </ligand>
</feature>
<dbReference type="GO" id="GO:0005975">
    <property type="term" value="P:carbohydrate metabolic process"/>
    <property type="evidence" value="ECO:0007669"/>
    <property type="project" value="InterPro"/>
</dbReference>
<dbReference type="CDD" id="cd04792">
    <property type="entry name" value="LanM-like"/>
    <property type="match status" value="1"/>
</dbReference>
<dbReference type="PIRSF" id="PIRSF037228">
    <property type="entry name" value="Lant_mod_RumM"/>
    <property type="match status" value="1"/>
</dbReference>
<dbReference type="OrthoDB" id="9148343at2"/>
<dbReference type="InterPro" id="IPR017146">
    <property type="entry name" value="Lanti_2_LanM"/>
</dbReference>
<dbReference type="SMART" id="SM01260">
    <property type="entry name" value="LANC_like"/>
    <property type="match status" value="1"/>
</dbReference>
<proteinExistence type="predicted"/>
<dbReference type="STRING" id="553973.CLOHYLEM_07236"/>
<feature type="domain" description="Lantibiotic biosynthesis protein dehydration" evidence="2">
    <location>
        <begin position="195"/>
        <end position="566"/>
    </location>
</feature>
<keyword evidence="4" id="KW-1185">Reference proteome</keyword>
<dbReference type="PRINTS" id="PR01950">
    <property type="entry name" value="LANCSUPER"/>
</dbReference>
<feature type="binding site" evidence="1">
    <location>
        <position position="967"/>
    </location>
    <ligand>
        <name>Zn(2+)</name>
        <dbReference type="ChEBI" id="CHEBI:29105"/>
    </ligand>
</feature>
<reference evidence="3" key="1">
    <citation type="submission" date="2009-02" db="EMBL/GenBank/DDBJ databases">
        <authorList>
            <person name="Fulton L."/>
            <person name="Clifton S."/>
            <person name="Fulton B."/>
            <person name="Xu J."/>
            <person name="Minx P."/>
            <person name="Pepin K.H."/>
            <person name="Johnson M."/>
            <person name="Bhonagiri V."/>
            <person name="Nash W.E."/>
            <person name="Mardis E.R."/>
            <person name="Wilson R.K."/>
        </authorList>
    </citation>
    <scope>NUCLEOTIDE SEQUENCE [LARGE SCALE GENOMIC DNA]</scope>
    <source>
        <strain evidence="3">DSM 15053</strain>
    </source>
</reference>
<comment type="caution">
    <text evidence="3">The sequence shown here is derived from an EMBL/GenBank/DDBJ whole genome shotgun (WGS) entry which is preliminary data.</text>
</comment>
<dbReference type="InterPro" id="IPR007822">
    <property type="entry name" value="LANC-like"/>
</dbReference>
<dbReference type="Proteomes" id="UP000004893">
    <property type="component" value="Unassembled WGS sequence"/>
</dbReference>
<keyword evidence="1" id="KW-0479">Metal-binding</keyword>
<gene>
    <name evidence="3" type="primary">lanM</name>
    <name evidence="3" type="ORF">CLOHYLEM_07236</name>
</gene>
<dbReference type="Gene3D" id="1.50.10.10">
    <property type="match status" value="1"/>
</dbReference>
<dbReference type="GO" id="GO:0031179">
    <property type="term" value="P:peptide modification"/>
    <property type="evidence" value="ECO:0007669"/>
    <property type="project" value="InterPro"/>
</dbReference>
<accession>C0C561</accession>
<dbReference type="InterPro" id="IPR012341">
    <property type="entry name" value="6hp_glycosidase-like_sf"/>
</dbReference>
<sequence>MITYEVHMSDTRESYLWERTYDNTEYTPPKTDTEELKFWNRTMGEEFFKELYTNIPKIQSYLTNQPYETDRGEAARLFNKYECNERGIPQEAADFIAKYESENFIQFYTPYLAAGILRLKHLIVKDDICRPEVYEQYLRSLFTKIQKICIRTLIHEIRQCKVNGELEGKDASGEYEYFIKQVVTGEWRNSLFGKYPVLARSVAEAVELSAQLYAEAVNRLSDASKEITEQICEERTFTYITGIEGDIADSHRGGKSVLKISLDNGMTVIYKPHSLENETVFHELLRQLGNRCGMEMYRMKKVEGSDWGFCECVKHQECACREEMERYYRRMGLCIFVFYLLGTNDIHSENIIAHGEYPVLVDLENIMSAPEEFEAMNITEKVQYFLHKSVLYSGALPSCKWISGGGNVNVSGVGGRGGSRMPFKVPRVVNSRSSDIQIQYVHPVLDPDDNIPVLQGRPADPERYLDDMTEGFKAAYMWALCNRRELQQWTEPLKCVESRYLLADTQRYVMCQNSSYHPALMTDGARRQIYLYTMWYGRSMESKGDRQVVEWEVKDLLNHDIPFFYFISSEKHLYHADGKRLEGYFARTSYDMLLERIQDLNEADMSNELELIEMTIVLQSQAEKELMNEGTEDGGSVAGEFKPDEKNKLLEMAVEIGERLLAGAVNVDGSEKGWYMACVTTDGSLGWMIQPVDMYLYSGVMGIAVFLHLLHEYSGSREFGCAASQLDRQLFAYTDYMRETKADDMASGIYNGEASIVYGYLFLYKRTGNEEYLTYARRHGEIVVRCACRDVNYDLLDGLAGAVYACCLLYECTEDEGWLKCAKEAAGRLIKAAVKTEDGLCWKNAQSEEALLGMSHGNAGIMTAFAALCRVCKKAEYMEAFRQALCYEDKCYDPGLKNWTDFRAVKSADRKLADTVAWCHGAGGILMSRLMSANMEQEELGDLIEFDVKRASAKLAGKCVREGMCLCHGSLGNLLMLQEYCKFTGDKEAEHIRQRNLKYVYEKLKDNDFCLLPQERYNPGLMSGYTGVGYGLLALYDDRLADILCLEI</sequence>
<feature type="binding site" evidence="1">
    <location>
        <position position="968"/>
    </location>
    <ligand>
        <name>Zn(2+)</name>
        <dbReference type="ChEBI" id="CHEBI:29105"/>
    </ligand>
</feature>
<protein>
    <submittedName>
        <fullName evidence="3">Type 2 lantibiotic biosynthesis protein LanM</fullName>
    </submittedName>
</protein>
<dbReference type="Pfam" id="PF05147">
    <property type="entry name" value="LANC_like"/>
    <property type="match status" value="1"/>
</dbReference>
<organism evidence="3 4">
    <name type="scientific">[Clostridium] hylemonae DSM 15053</name>
    <dbReference type="NCBI Taxonomy" id="553973"/>
    <lineage>
        <taxon>Bacteria</taxon>
        <taxon>Bacillati</taxon>
        <taxon>Bacillota</taxon>
        <taxon>Clostridia</taxon>
        <taxon>Lachnospirales</taxon>
        <taxon>Lachnospiraceae</taxon>
    </lineage>
</organism>
<dbReference type="NCBIfam" id="TIGR03897">
    <property type="entry name" value="lanti_2_LanM"/>
    <property type="match status" value="1"/>
</dbReference>
<name>C0C561_9FIRM</name>